<dbReference type="InterPro" id="IPR036116">
    <property type="entry name" value="FN3_sf"/>
</dbReference>
<dbReference type="Gene3D" id="2.60.40.10">
    <property type="entry name" value="Immunoglobulins"/>
    <property type="match status" value="2"/>
</dbReference>
<evidence type="ECO:0000313" key="2">
    <source>
        <dbReference type="EMBL" id="ACZ42964.1"/>
    </source>
</evidence>
<dbReference type="HOGENOM" id="CLU_891201_0_0_0"/>
<dbReference type="InterPro" id="IPR003961">
    <property type="entry name" value="FN3_dom"/>
</dbReference>
<name>D1CGU3_THET1</name>
<evidence type="ECO:0000259" key="1">
    <source>
        <dbReference type="Pfam" id="PF12245"/>
    </source>
</evidence>
<dbReference type="EMBL" id="CP001826">
    <property type="protein sequence ID" value="ACZ42964.1"/>
    <property type="molecule type" value="Genomic_DNA"/>
</dbReference>
<keyword evidence="3" id="KW-1185">Reference proteome</keyword>
<accession>D1CGU3</accession>
<dbReference type="Gene3D" id="2.60.120.260">
    <property type="entry name" value="Galactose-binding domain-like"/>
    <property type="match status" value="1"/>
</dbReference>
<proteinExistence type="predicted"/>
<dbReference type="Pfam" id="PF12245">
    <property type="entry name" value="Big_3_2"/>
    <property type="match status" value="1"/>
</dbReference>
<evidence type="ECO:0000313" key="3">
    <source>
        <dbReference type="Proteomes" id="UP000000323"/>
    </source>
</evidence>
<dbReference type="KEGG" id="ttr:Tter_2060"/>
<dbReference type="SUPFAM" id="SSF49265">
    <property type="entry name" value="Fibronectin type III"/>
    <property type="match status" value="1"/>
</dbReference>
<dbReference type="Proteomes" id="UP000000323">
    <property type="component" value="Chromosome 2"/>
</dbReference>
<reference evidence="3" key="1">
    <citation type="journal article" date="2010" name="Stand. Genomic Sci.">
        <title>Complete genome sequence of 'Thermobaculum terrenum' type strain (YNP1).</title>
        <authorList>
            <person name="Kiss H."/>
            <person name="Cleland D."/>
            <person name="Lapidus A."/>
            <person name="Lucas S."/>
            <person name="Glavina Del Rio T."/>
            <person name="Nolan M."/>
            <person name="Tice H."/>
            <person name="Han C."/>
            <person name="Goodwin L."/>
            <person name="Pitluck S."/>
            <person name="Liolios K."/>
            <person name="Ivanova N."/>
            <person name="Mavromatis K."/>
            <person name="Ovchinnikova G."/>
            <person name="Pati A."/>
            <person name="Chen A."/>
            <person name="Palaniappan K."/>
            <person name="Land M."/>
            <person name="Hauser L."/>
            <person name="Chang Y."/>
            <person name="Jeffries C."/>
            <person name="Lu M."/>
            <person name="Brettin T."/>
            <person name="Detter J."/>
            <person name="Goker M."/>
            <person name="Tindall B."/>
            <person name="Beck B."/>
            <person name="McDermott T."/>
            <person name="Woyke T."/>
            <person name="Bristow J."/>
            <person name="Eisen J."/>
            <person name="Markowitz V."/>
            <person name="Hugenholtz P."/>
            <person name="Kyrpides N."/>
            <person name="Klenk H."/>
            <person name="Cheng J."/>
        </authorList>
    </citation>
    <scope>NUCLEOTIDE SEQUENCE [LARGE SCALE GENOMIC DNA]</scope>
    <source>
        <strain evidence="3">ATCC BAA-798 / YNP1</strain>
    </source>
</reference>
<dbReference type="InterPro" id="IPR022038">
    <property type="entry name" value="Ig-like_bact"/>
</dbReference>
<feature type="domain" description="Ig-like" evidence="1">
    <location>
        <begin position="161"/>
        <end position="187"/>
    </location>
</feature>
<dbReference type="eggNOG" id="COG4733">
    <property type="taxonomic scope" value="Bacteria"/>
</dbReference>
<sequence length="312" mass="32784">MPPTGSIQIAGGADYTNNAQVTIQINATDRGWGVSSMAIWNAGERSSGWQSYSESVSWTLPAGDGPKTVYASFRDAAGNTSEIVSDTIVLDTTRPVAKAPTVSLPAGSTLGTSKIPVRVAWSATDANGIGSYLVQMSTYDGSAWSAWSTIYRGGATSTTKHLAPGTYRFRVQATDRAGNESAFASSPITTVAAVQENSSAISYSSGWKRTARTGAYGGYVKYHTQAGATATLRFRGRSVSLVTPKAASLGKAEIRVDGVRAAIVDLYASSTQARKVVYTKAWSSSGSHTVTVKVLGTSGRPRVDIDAFVILR</sequence>
<dbReference type="InterPro" id="IPR013783">
    <property type="entry name" value="Ig-like_fold"/>
</dbReference>
<organism evidence="2 3">
    <name type="scientific">Thermobaculum terrenum (strain ATCC BAA-798 / CCMEE 7001 / YNP1)</name>
    <dbReference type="NCBI Taxonomy" id="525904"/>
    <lineage>
        <taxon>Bacteria</taxon>
        <taxon>Bacillati</taxon>
        <taxon>Chloroflexota</taxon>
        <taxon>Chloroflexia</taxon>
        <taxon>Candidatus Thermobaculales</taxon>
        <taxon>Candidatus Thermobaculaceae</taxon>
        <taxon>Thermobaculum</taxon>
    </lineage>
</organism>
<protein>
    <recommendedName>
        <fullName evidence="1">Ig-like domain-containing protein</fullName>
    </recommendedName>
</protein>
<dbReference type="CDD" id="cd00063">
    <property type="entry name" value="FN3"/>
    <property type="match status" value="1"/>
</dbReference>
<gene>
    <name evidence="2" type="ordered locus">Tter_2060</name>
</gene>
<dbReference type="AlphaFoldDB" id="D1CGU3"/>